<gene>
    <name evidence="2" type="primary">BnaC02g00080D</name>
    <name evidence="2" type="ORF">GSBRNA2T00069047001</name>
</gene>
<protein>
    <submittedName>
        <fullName evidence="2">BnaC02g00080D protein</fullName>
    </submittedName>
</protein>
<accession>A0A078HQM3</accession>
<reference evidence="2 3" key="1">
    <citation type="journal article" date="2014" name="Science">
        <title>Plant genetics. Early allopolyploid evolution in the post-Neolithic Brassica napus oilseed genome.</title>
        <authorList>
            <person name="Chalhoub B."/>
            <person name="Denoeud F."/>
            <person name="Liu S."/>
            <person name="Parkin I.A."/>
            <person name="Tang H."/>
            <person name="Wang X."/>
            <person name="Chiquet J."/>
            <person name="Belcram H."/>
            <person name="Tong C."/>
            <person name="Samans B."/>
            <person name="Correa M."/>
            <person name="Da Silva C."/>
            <person name="Just J."/>
            <person name="Falentin C."/>
            <person name="Koh C.S."/>
            <person name="Le Clainche I."/>
            <person name="Bernard M."/>
            <person name="Bento P."/>
            <person name="Noel B."/>
            <person name="Labadie K."/>
            <person name="Alberti A."/>
            <person name="Charles M."/>
            <person name="Arnaud D."/>
            <person name="Guo H."/>
            <person name="Daviaud C."/>
            <person name="Alamery S."/>
            <person name="Jabbari K."/>
            <person name="Zhao M."/>
            <person name="Edger P.P."/>
            <person name="Chelaifa H."/>
            <person name="Tack D."/>
            <person name="Lassalle G."/>
            <person name="Mestiri I."/>
            <person name="Schnel N."/>
            <person name="Le Paslier M.C."/>
            <person name="Fan G."/>
            <person name="Renault V."/>
            <person name="Bayer P.E."/>
            <person name="Golicz A.A."/>
            <person name="Manoli S."/>
            <person name="Lee T.H."/>
            <person name="Thi V.H."/>
            <person name="Chalabi S."/>
            <person name="Hu Q."/>
            <person name="Fan C."/>
            <person name="Tollenaere R."/>
            <person name="Lu Y."/>
            <person name="Battail C."/>
            <person name="Shen J."/>
            <person name="Sidebottom C.H."/>
            <person name="Wang X."/>
            <person name="Canaguier A."/>
            <person name="Chauveau A."/>
            <person name="Berard A."/>
            <person name="Deniot G."/>
            <person name="Guan M."/>
            <person name="Liu Z."/>
            <person name="Sun F."/>
            <person name="Lim Y.P."/>
            <person name="Lyons E."/>
            <person name="Town C.D."/>
            <person name="Bancroft I."/>
            <person name="Wang X."/>
            <person name="Meng J."/>
            <person name="Ma J."/>
            <person name="Pires J.C."/>
            <person name="King G.J."/>
            <person name="Brunel D."/>
            <person name="Delourme R."/>
            <person name="Renard M."/>
            <person name="Aury J.M."/>
            <person name="Adams K.L."/>
            <person name="Batley J."/>
            <person name="Snowdon R.J."/>
            <person name="Tost J."/>
            <person name="Edwards D."/>
            <person name="Zhou Y."/>
            <person name="Hua W."/>
            <person name="Sharpe A.G."/>
            <person name="Paterson A.H."/>
            <person name="Guan C."/>
            <person name="Wincker P."/>
        </authorList>
    </citation>
    <scope>NUCLEOTIDE SEQUENCE [LARGE SCALE GENOMIC DNA]</scope>
    <source>
        <strain evidence="3">cv. Darmor-bzh</strain>
    </source>
</reference>
<evidence type="ECO:0000313" key="3">
    <source>
        <dbReference type="Proteomes" id="UP000028999"/>
    </source>
</evidence>
<dbReference type="PaxDb" id="3708-A0A078HQM3"/>
<dbReference type="Proteomes" id="UP000028999">
    <property type="component" value="Unassembled WGS sequence"/>
</dbReference>
<feature type="region of interest" description="Disordered" evidence="1">
    <location>
        <begin position="1"/>
        <end position="20"/>
    </location>
</feature>
<evidence type="ECO:0000313" key="2">
    <source>
        <dbReference type="EMBL" id="CDY40122.1"/>
    </source>
</evidence>
<dbReference type="Gramene" id="CDY40122">
    <property type="protein sequence ID" value="CDY40122"/>
    <property type="gene ID" value="GSBRNA2T00069047001"/>
</dbReference>
<proteinExistence type="predicted"/>
<keyword evidence="3" id="KW-1185">Reference proteome</keyword>
<evidence type="ECO:0000256" key="1">
    <source>
        <dbReference type="SAM" id="MobiDB-lite"/>
    </source>
</evidence>
<sequence length="84" mass="9492">METLETEKPLLKPVSDHSVDMTRRHGRNGVVSILLQPFQWLQMLSSKLNPSFVLGVVLVYGLNQGKWSRRSCSFTWDCITSPGS</sequence>
<organism evidence="2 3">
    <name type="scientific">Brassica napus</name>
    <name type="common">Rape</name>
    <dbReference type="NCBI Taxonomy" id="3708"/>
    <lineage>
        <taxon>Eukaryota</taxon>
        <taxon>Viridiplantae</taxon>
        <taxon>Streptophyta</taxon>
        <taxon>Embryophyta</taxon>
        <taxon>Tracheophyta</taxon>
        <taxon>Spermatophyta</taxon>
        <taxon>Magnoliopsida</taxon>
        <taxon>eudicotyledons</taxon>
        <taxon>Gunneridae</taxon>
        <taxon>Pentapetalae</taxon>
        <taxon>rosids</taxon>
        <taxon>malvids</taxon>
        <taxon>Brassicales</taxon>
        <taxon>Brassicaceae</taxon>
        <taxon>Brassiceae</taxon>
        <taxon>Brassica</taxon>
    </lineage>
</organism>
<dbReference type="AlphaFoldDB" id="A0A078HQM3"/>
<name>A0A078HQM3_BRANA</name>
<dbReference type="EMBL" id="LK032463">
    <property type="protein sequence ID" value="CDY40122.1"/>
    <property type="molecule type" value="Genomic_DNA"/>
</dbReference>